<proteinExistence type="predicted"/>
<reference evidence="1 2" key="1">
    <citation type="journal article" date="2013" name="Genome Announc.">
        <title>Draft Genome Sequence of an Alphaproteobacterium, Caenispirillum salinarum AK4(T), Isolated from a Solar Saltern.</title>
        <authorList>
            <person name="Khatri I."/>
            <person name="Singh A."/>
            <person name="Korpole S."/>
            <person name="Pinnaka A.K."/>
            <person name="Subramanian S."/>
        </authorList>
    </citation>
    <scope>NUCLEOTIDE SEQUENCE [LARGE SCALE GENOMIC DNA]</scope>
    <source>
        <strain evidence="1 2">AK4</strain>
    </source>
</reference>
<dbReference type="PATRIC" id="fig|1238182.3.peg.3707"/>
<protein>
    <submittedName>
        <fullName evidence="1">Putative outer membrane or secreted lipoprotein</fullName>
    </submittedName>
</protein>
<dbReference type="OrthoDB" id="254168at2"/>
<dbReference type="Pfam" id="PF06884">
    <property type="entry name" value="DUF1264"/>
    <property type="match status" value="1"/>
</dbReference>
<comment type="caution">
    <text evidence="1">The sequence shown here is derived from an EMBL/GenBank/DDBJ whole genome shotgun (WGS) entry which is preliminary data.</text>
</comment>
<keyword evidence="1" id="KW-0449">Lipoprotein</keyword>
<dbReference type="Proteomes" id="UP000009881">
    <property type="component" value="Unassembled WGS sequence"/>
</dbReference>
<accession>K9GRB8</accession>
<gene>
    <name evidence="1" type="ORF">C882_1493</name>
</gene>
<dbReference type="RefSeq" id="WP_009542149.1">
    <property type="nucleotide sequence ID" value="NZ_ANHY01000019.1"/>
</dbReference>
<organism evidence="1 2">
    <name type="scientific">Caenispirillum salinarum AK4</name>
    <dbReference type="NCBI Taxonomy" id="1238182"/>
    <lineage>
        <taxon>Bacteria</taxon>
        <taxon>Pseudomonadati</taxon>
        <taxon>Pseudomonadota</taxon>
        <taxon>Alphaproteobacteria</taxon>
        <taxon>Rhodospirillales</taxon>
        <taxon>Novispirillaceae</taxon>
        <taxon>Caenispirillum</taxon>
    </lineage>
</organism>
<dbReference type="PANTHER" id="PTHR31360">
    <property type="match status" value="1"/>
</dbReference>
<evidence type="ECO:0000313" key="1">
    <source>
        <dbReference type="EMBL" id="EKV27647.1"/>
    </source>
</evidence>
<dbReference type="AlphaFoldDB" id="K9GRB8"/>
<name>K9GRB8_9PROT</name>
<dbReference type="eggNOG" id="ENOG502Z9B7">
    <property type="taxonomic scope" value="Bacteria"/>
</dbReference>
<sequence length="261" mass="29138">MTRLSPFIALAAAGLGYGVGRLLRGGTPVNSRGGRPAGRPKSPRTRALEGGAAMLQGHPAFKGFDIYLVGFHPMKDDPEKQFEAHHLCRQVNEDFAECVLFDGNGPDANLVGIEYIISEMLFEQLPQDERRYWHPHNGEILSGQLIAPNLPEPAEHTLMSDKMNSYGKTWHLWDTTSADALTRRLPIGEPMLAWSFCRDGEALQWLIDRRDRDFGTNTDARRLARRDLVDEAHPQVGVDALKGRFKRPTQDIPGVMDRGDG</sequence>
<dbReference type="EMBL" id="ANHY01000019">
    <property type="protein sequence ID" value="EKV27647.1"/>
    <property type="molecule type" value="Genomic_DNA"/>
</dbReference>
<dbReference type="PANTHER" id="PTHR31360:SF0">
    <property type="entry name" value="OIL BODY-ASSOCIATED PROTEIN 1B"/>
    <property type="match status" value="1"/>
</dbReference>
<evidence type="ECO:0000313" key="2">
    <source>
        <dbReference type="Proteomes" id="UP000009881"/>
    </source>
</evidence>
<dbReference type="STRING" id="1238182.C882_1493"/>
<dbReference type="InterPro" id="IPR010686">
    <property type="entry name" value="OBAP-like"/>
</dbReference>
<keyword evidence="2" id="KW-1185">Reference proteome</keyword>